<dbReference type="AlphaFoldDB" id="A0A3N6ZGV5"/>
<dbReference type="RefSeq" id="WP_124235815.1">
    <property type="nucleotide sequence ID" value="NZ_JBHUFI010000009.1"/>
</dbReference>
<evidence type="ECO:0000313" key="3">
    <source>
        <dbReference type="Proteomes" id="UP000275225"/>
    </source>
</evidence>
<dbReference type="EMBL" id="RQJX01000003">
    <property type="protein sequence ID" value="RQN09361.1"/>
    <property type="molecule type" value="Genomic_DNA"/>
</dbReference>
<sequence>MSRDREMSPENAGFATTDATARWSSSDRGTRERIETSPRNVVSTRPLAELAGYSTAYGVTAPQILYSGTGES</sequence>
<reference evidence="2 3" key="1">
    <citation type="submission" date="2018-11" db="EMBL/GenBank/DDBJ databases">
        <authorList>
            <person name="Li F."/>
        </authorList>
    </citation>
    <scope>NUCLEOTIDE SEQUENCE [LARGE SCALE GENOMIC DNA]</scope>
    <source>
        <strain evidence="2 3">YS17T</strain>
    </source>
</reference>
<feature type="compositionally biased region" description="Polar residues" evidence="1">
    <location>
        <begin position="17"/>
        <end position="27"/>
    </location>
</feature>
<evidence type="ECO:0000256" key="1">
    <source>
        <dbReference type="SAM" id="MobiDB-lite"/>
    </source>
</evidence>
<protein>
    <submittedName>
        <fullName evidence="2">Uncharacterized protein</fullName>
    </submittedName>
</protein>
<feature type="region of interest" description="Disordered" evidence="1">
    <location>
        <begin position="1"/>
        <end position="40"/>
    </location>
</feature>
<gene>
    <name evidence="2" type="ORF">EHW97_03715</name>
</gene>
<name>A0A3N6ZGV5_9ACTN</name>
<accession>A0A3N6ZGV5</accession>
<organism evidence="2 3">
    <name type="scientific">Aeromicrobium camelliae</name>
    <dbReference type="NCBI Taxonomy" id="1538144"/>
    <lineage>
        <taxon>Bacteria</taxon>
        <taxon>Bacillati</taxon>
        <taxon>Actinomycetota</taxon>
        <taxon>Actinomycetes</taxon>
        <taxon>Propionibacteriales</taxon>
        <taxon>Nocardioidaceae</taxon>
        <taxon>Aeromicrobium</taxon>
    </lineage>
</organism>
<evidence type="ECO:0000313" key="2">
    <source>
        <dbReference type="EMBL" id="RQN09361.1"/>
    </source>
</evidence>
<proteinExistence type="predicted"/>
<dbReference type="Proteomes" id="UP000275225">
    <property type="component" value="Unassembled WGS sequence"/>
</dbReference>
<keyword evidence="3" id="KW-1185">Reference proteome</keyword>
<comment type="caution">
    <text evidence="2">The sequence shown here is derived from an EMBL/GenBank/DDBJ whole genome shotgun (WGS) entry which is preliminary data.</text>
</comment>